<dbReference type="AlphaFoldDB" id="F2L2C4"/>
<dbReference type="KEGG" id="tuz:TUZN_0291"/>
<gene>
    <name evidence="6" type="ordered locus">TUZN_0291</name>
</gene>
<sequence>MEEGALSLEGLRIRYIRSGDGKPIVLLHGYSFNADNWYSSGVAQSLAENYAVYAIDMPYGAKSKSSKFRSDAKGYARFLRKILDAFSLGEPPIVGPSMSGEVLMWYVALGYGTALAVLVGPVGLDDKELQNGLAKSGARIAAIWGEKDEISPPSIYAPLLKKILPSARVAVLPGAGHPAYLDKPREFLELLKSFLAEAGY</sequence>
<evidence type="ECO:0000256" key="3">
    <source>
        <dbReference type="ARBA" id="ARBA00037942"/>
    </source>
</evidence>
<dbReference type="eggNOG" id="arCOG01648">
    <property type="taxonomic scope" value="Archaea"/>
</dbReference>
<reference evidence="6 7" key="1">
    <citation type="journal article" date="2011" name="J. Bacteriol.">
        <title>Complete genome sequence of the thermoacidophilic crenarchaeon Thermoproteus uzoniensis 768-20.</title>
        <authorList>
            <person name="Mardanov A.V."/>
            <person name="Gumerov V.M."/>
            <person name="Beletsky A.V."/>
            <person name="Prokofeva M.I."/>
            <person name="Bonch-Osmolovskaya E.A."/>
            <person name="Ravin N.V."/>
            <person name="Skryabin K.G."/>
        </authorList>
    </citation>
    <scope>NUCLEOTIDE SEQUENCE [LARGE SCALE GENOMIC DNA]</scope>
    <source>
        <strain evidence="6 7">768-20</strain>
    </source>
</reference>
<dbReference type="STRING" id="999630.TUZN_0291"/>
<dbReference type="PANTHER" id="PTHR46197">
    <property type="entry name" value="PROTEIN ABHD14B-LIKE"/>
    <property type="match status" value="1"/>
</dbReference>
<accession>F2L2C4</accession>
<organism evidence="6 7">
    <name type="scientific">Thermoproteus uzoniensis (strain 768-20)</name>
    <dbReference type="NCBI Taxonomy" id="999630"/>
    <lineage>
        <taxon>Archaea</taxon>
        <taxon>Thermoproteota</taxon>
        <taxon>Thermoprotei</taxon>
        <taxon>Thermoproteales</taxon>
        <taxon>Thermoproteaceae</taxon>
        <taxon>Thermoproteus</taxon>
    </lineage>
</organism>
<evidence type="ECO:0000313" key="6">
    <source>
        <dbReference type="EMBL" id="AEA11789.1"/>
    </source>
</evidence>
<dbReference type="PANTHER" id="PTHR46197:SF3">
    <property type="entry name" value="AB HYDROLASE-1 DOMAIN-CONTAINING PROTEIN"/>
    <property type="match status" value="1"/>
</dbReference>
<evidence type="ECO:0000256" key="2">
    <source>
        <dbReference type="ARBA" id="ARBA00022490"/>
    </source>
</evidence>
<dbReference type="InterPro" id="IPR029058">
    <property type="entry name" value="AB_hydrolase_fold"/>
</dbReference>
<evidence type="ECO:0000256" key="1">
    <source>
        <dbReference type="ARBA" id="ARBA00004496"/>
    </source>
</evidence>
<dbReference type="GeneID" id="10359838"/>
<dbReference type="Proteomes" id="UP000008138">
    <property type="component" value="Chromosome"/>
</dbReference>
<dbReference type="OrthoDB" id="7531at2157"/>
<evidence type="ECO:0000259" key="5">
    <source>
        <dbReference type="Pfam" id="PF00561"/>
    </source>
</evidence>
<keyword evidence="7" id="KW-1185">Reference proteome</keyword>
<dbReference type="HOGENOM" id="CLU_020336_28_1_2"/>
<evidence type="ECO:0000313" key="7">
    <source>
        <dbReference type="Proteomes" id="UP000008138"/>
    </source>
</evidence>
<dbReference type="Gene3D" id="3.40.50.1820">
    <property type="entry name" value="alpha/beta hydrolase"/>
    <property type="match status" value="1"/>
</dbReference>
<comment type="similarity">
    <text evidence="3">Belongs to the AB hydrolase superfamily. ABHD14 family.</text>
</comment>
<feature type="transmembrane region" description="Helical" evidence="4">
    <location>
        <begin position="103"/>
        <end position="124"/>
    </location>
</feature>
<protein>
    <submittedName>
        <fullName evidence="6">Carboxylesterase</fullName>
    </submittedName>
</protein>
<dbReference type="SUPFAM" id="SSF53474">
    <property type="entry name" value="alpha/beta-Hydrolases"/>
    <property type="match status" value="1"/>
</dbReference>
<keyword evidence="4" id="KW-0812">Transmembrane</keyword>
<dbReference type="InterPro" id="IPR000073">
    <property type="entry name" value="AB_hydrolase_1"/>
</dbReference>
<keyword evidence="4" id="KW-1133">Transmembrane helix</keyword>
<feature type="domain" description="AB hydrolase-1" evidence="5">
    <location>
        <begin position="22"/>
        <end position="108"/>
    </location>
</feature>
<comment type="subcellular location">
    <subcellularLocation>
        <location evidence="1">Cytoplasm</location>
    </subcellularLocation>
</comment>
<name>F2L2C4_THEU7</name>
<dbReference type="Pfam" id="PF00561">
    <property type="entry name" value="Abhydrolase_1"/>
    <property type="match status" value="1"/>
</dbReference>
<keyword evidence="4" id="KW-0472">Membrane</keyword>
<reference key="2">
    <citation type="submission" date="2011-03" db="EMBL/GenBank/DDBJ databases">
        <title>Complete genome sequence of the thermoacidophilic crenarchaeon Thermoproteus uzoniensis 768-20.</title>
        <authorList>
            <person name="Mardanov A.V."/>
            <person name="Gumerov V.M."/>
            <person name="Beletsky A.V."/>
            <person name="Prokofeva M.I."/>
            <person name="Bonch-Osmolovskaya E.A."/>
            <person name="Ravin N.V."/>
            <person name="Skryabin K.G."/>
        </authorList>
    </citation>
    <scope>NUCLEOTIDE SEQUENCE</scope>
    <source>
        <strain>768-20</strain>
    </source>
</reference>
<dbReference type="GO" id="GO:0005737">
    <property type="term" value="C:cytoplasm"/>
    <property type="evidence" value="ECO:0007669"/>
    <property type="project" value="UniProtKB-SubCell"/>
</dbReference>
<keyword evidence="2" id="KW-0963">Cytoplasm</keyword>
<dbReference type="EMBL" id="CP002590">
    <property type="protein sequence ID" value="AEA11789.1"/>
    <property type="molecule type" value="Genomic_DNA"/>
</dbReference>
<dbReference type="RefSeq" id="WP_013679125.1">
    <property type="nucleotide sequence ID" value="NC_015315.1"/>
</dbReference>
<evidence type="ECO:0000256" key="4">
    <source>
        <dbReference type="SAM" id="Phobius"/>
    </source>
</evidence>
<proteinExistence type="inferred from homology"/>